<proteinExistence type="predicted"/>
<evidence type="ECO:0000313" key="1">
    <source>
        <dbReference type="EMBL" id="MBW88259.1"/>
    </source>
</evidence>
<name>A0A2P2J457_RHIMU</name>
<dbReference type="AlphaFoldDB" id="A0A2P2J457"/>
<reference evidence="1" key="1">
    <citation type="submission" date="2018-02" db="EMBL/GenBank/DDBJ databases">
        <title>Rhizophora mucronata_Transcriptome.</title>
        <authorList>
            <person name="Meera S.P."/>
            <person name="Sreeshan A."/>
            <person name="Augustine A."/>
        </authorList>
    </citation>
    <scope>NUCLEOTIDE SEQUENCE</scope>
    <source>
        <tissue evidence="1">Leaf</tissue>
    </source>
</reference>
<dbReference type="EMBL" id="GGEC01007776">
    <property type="protein sequence ID" value="MBW88259.1"/>
    <property type="molecule type" value="Transcribed_RNA"/>
</dbReference>
<sequence length="86" mass="10669">MLMAYDTFVKQMIYNQLFFFFLREDFITNSRLVWICQHILFESCISTWKTYIHCSVFLLLDIMDIQEPKEKGLCWFLLAINFFYRW</sequence>
<protein>
    <submittedName>
        <fullName evidence="1">Uncharacterized protein</fullName>
    </submittedName>
</protein>
<organism evidence="1">
    <name type="scientific">Rhizophora mucronata</name>
    <name type="common">Asiatic mangrove</name>
    <dbReference type="NCBI Taxonomy" id="61149"/>
    <lineage>
        <taxon>Eukaryota</taxon>
        <taxon>Viridiplantae</taxon>
        <taxon>Streptophyta</taxon>
        <taxon>Embryophyta</taxon>
        <taxon>Tracheophyta</taxon>
        <taxon>Spermatophyta</taxon>
        <taxon>Magnoliopsida</taxon>
        <taxon>eudicotyledons</taxon>
        <taxon>Gunneridae</taxon>
        <taxon>Pentapetalae</taxon>
        <taxon>rosids</taxon>
        <taxon>fabids</taxon>
        <taxon>Malpighiales</taxon>
        <taxon>Rhizophoraceae</taxon>
        <taxon>Rhizophora</taxon>
    </lineage>
</organism>
<accession>A0A2P2J457</accession>